<accession>A0ABU8J3S2</accession>
<dbReference type="InterPro" id="IPR011990">
    <property type="entry name" value="TPR-like_helical_dom_sf"/>
</dbReference>
<evidence type="ECO:0000256" key="2">
    <source>
        <dbReference type="SAM" id="SignalP"/>
    </source>
</evidence>
<feature type="signal peptide" evidence="2">
    <location>
        <begin position="1"/>
        <end position="28"/>
    </location>
</feature>
<keyword evidence="4" id="KW-1185">Reference proteome</keyword>
<proteinExistence type="predicted"/>
<evidence type="ECO:0000313" key="3">
    <source>
        <dbReference type="EMBL" id="MEI6002605.1"/>
    </source>
</evidence>
<dbReference type="Proteomes" id="UP001386437">
    <property type="component" value="Unassembled WGS sequence"/>
</dbReference>
<sequence length="285" mass="31192">MPIRQRALVIGVALTLGASAAAPAFAQAQPNDPMNVLIDQGKYWQAHRRGDLAEQAWLKVLRIDPKQPDALYGMGIVMADRKDGAGAQQYLARLRQAAPNYPNIDELARRLGESSPADQAVNDARRLAQAGQQASAAQAYRQALGPKPANAQLALEYYQSLGSTPQGWEEARRGLEQLAREHRDDPRFALAYAQHLTYREANRREGIEQLAQLSKDSIVGAQAKASWRQALLWLGVRASDAPLFQAYLSAYPDDAAVKARADSIAEQDRRASERAQQNAGADARG</sequence>
<evidence type="ECO:0000256" key="1">
    <source>
        <dbReference type="SAM" id="MobiDB-lite"/>
    </source>
</evidence>
<evidence type="ECO:0000313" key="4">
    <source>
        <dbReference type="Proteomes" id="UP001386437"/>
    </source>
</evidence>
<dbReference type="SUPFAM" id="SSF48452">
    <property type="entry name" value="TPR-like"/>
    <property type="match status" value="1"/>
</dbReference>
<gene>
    <name evidence="3" type="ORF">H3V53_37505</name>
</gene>
<organism evidence="3 4">
    <name type="scientific">Paraburkholderia bengalensis</name>
    <dbReference type="NCBI Taxonomy" id="2747562"/>
    <lineage>
        <taxon>Bacteria</taxon>
        <taxon>Pseudomonadati</taxon>
        <taxon>Pseudomonadota</taxon>
        <taxon>Betaproteobacteria</taxon>
        <taxon>Burkholderiales</taxon>
        <taxon>Burkholderiaceae</taxon>
        <taxon>Paraburkholderia</taxon>
    </lineage>
</organism>
<keyword evidence="2" id="KW-0732">Signal</keyword>
<feature type="region of interest" description="Disordered" evidence="1">
    <location>
        <begin position="265"/>
        <end position="285"/>
    </location>
</feature>
<dbReference type="EMBL" id="JACFYJ010000121">
    <property type="protein sequence ID" value="MEI6002605.1"/>
    <property type="molecule type" value="Genomic_DNA"/>
</dbReference>
<dbReference type="Gene3D" id="1.25.40.10">
    <property type="entry name" value="Tetratricopeptide repeat domain"/>
    <property type="match status" value="1"/>
</dbReference>
<protein>
    <submittedName>
        <fullName evidence="3">Cellulose synthase</fullName>
    </submittedName>
</protein>
<comment type="caution">
    <text evidence="3">The sequence shown here is derived from an EMBL/GenBank/DDBJ whole genome shotgun (WGS) entry which is preliminary data.</text>
</comment>
<feature type="non-terminal residue" evidence="3">
    <location>
        <position position="285"/>
    </location>
</feature>
<feature type="chain" id="PRO_5045333845" evidence="2">
    <location>
        <begin position="29"/>
        <end position="285"/>
    </location>
</feature>
<name>A0ABU8J3S2_9BURK</name>
<reference evidence="3 4" key="1">
    <citation type="journal article" date="2022" name="Arch. Microbiol.">
        <title>Paraburkholderia bengalensis sp. nov. isolated from roots of Oryza sativa, IR64.</title>
        <authorList>
            <person name="Nag P."/>
            <person name="Mondal N."/>
            <person name="Sarkar J."/>
            <person name="Das S."/>
        </authorList>
    </citation>
    <scope>NUCLEOTIDE SEQUENCE [LARGE SCALE GENOMIC DNA]</scope>
    <source>
        <strain evidence="3 4">IR64_4_BI</strain>
    </source>
</reference>